<feature type="chain" id="PRO_5008402882" description="Chitin-binding type-2 domain-containing protein" evidence="1">
    <location>
        <begin position="20"/>
        <end position="183"/>
    </location>
</feature>
<name>A0A1A9ZGF5_GLOPL</name>
<feature type="signal peptide" evidence="1">
    <location>
        <begin position="1"/>
        <end position="19"/>
    </location>
</feature>
<accession>A0A1A9ZGF5</accession>
<evidence type="ECO:0000256" key="1">
    <source>
        <dbReference type="SAM" id="SignalP"/>
    </source>
</evidence>
<dbReference type="VEuPathDB" id="VectorBase:GPAI013834"/>
<proteinExistence type="predicted"/>
<dbReference type="PANTHER" id="PTHR20987:SF0">
    <property type="entry name" value="CHITIN-BINDING TYPE-2 DOMAIN-CONTAINING PROTEIN-RELATED"/>
    <property type="match status" value="1"/>
</dbReference>
<organism evidence="2 3">
    <name type="scientific">Glossina pallidipes</name>
    <name type="common">Tsetse fly</name>
    <dbReference type="NCBI Taxonomy" id="7398"/>
    <lineage>
        <taxon>Eukaryota</taxon>
        <taxon>Metazoa</taxon>
        <taxon>Ecdysozoa</taxon>
        <taxon>Arthropoda</taxon>
        <taxon>Hexapoda</taxon>
        <taxon>Insecta</taxon>
        <taxon>Pterygota</taxon>
        <taxon>Neoptera</taxon>
        <taxon>Endopterygota</taxon>
        <taxon>Diptera</taxon>
        <taxon>Brachycera</taxon>
        <taxon>Muscomorpha</taxon>
        <taxon>Hippoboscoidea</taxon>
        <taxon>Glossinidae</taxon>
        <taxon>Glossina</taxon>
    </lineage>
</organism>
<protein>
    <recommendedName>
        <fullName evidence="4">Chitin-binding type-2 domain-containing protein</fullName>
    </recommendedName>
</protein>
<keyword evidence="1" id="KW-0732">Signal</keyword>
<reference evidence="3" key="1">
    <citation type="submission" date="2014-03" db="EMBL/GenBank/DDBJ databases">
        <authorList>
            <person name="Aksoy S."/>
            <person name="Warren W."/>
            <person name="Wilson R.K."/>
        </authorList>
    </citation>
    <scope>NUCLEOTIDE SEQUENCE [LARGE SCALE GENOMIC DNA]</scope>
    <source>
        <strain evidence="3">IAEA</strain>
    </source>
</reference>
<dbReference type="AlphaFoldDB" id="A0A1A9ZGF5"/>
<dbReference type="PANTHER" id="PTHR20987">
    <property type="entry name" value="CHITIN-BINDING TYPE-2 DOMAIN-CONTAINING PROTEIN-RELATED"/>
    <property type="match status" value="1"/>
</dbReference>
<sequence length="183" mass="20814">MQTLTVAVLLLATLAVVQANFIFTGQPGCKTDEEMQVVNYRHFKNKTAYWKCVTKGKPGIFQRCANTEGYLDDVKACVPWNQWYWTPILSVPPSAPYPYDNTAEPPPMEGFVTNFEREEITGDSNNVRPLLPYENCGYSISAAISLMLSNVRFLLPNRLYEHLQVPKKCCRIMIQSIPNMIDI</sequence>
<dbReference type="EnsemblMetazoa" id="GPAI013834-RA">
    <property type="protein sequence ID" value="GPAI013834-PA"/>
    <property type="gene ID" value="GPAI013834"/>
</dbReference>
<dbReference type="Proteomes" id="UP000092445">
    <property type="component" value="Unassembled WGS sequence"/>
</dbReference>
<evidence type="ECO:0000313" key="2">
    <source>
        <dbReference type="EnsemblMetazoa" id="GPAI013834-PA"/>
    </source>
</evidence>
<evidence type="ECO:0000313" key="3">
    <source>
        <dbReference type="Proteomes" id="UP000092445"/>
    </source>
</evidence>
<evidence type="ECO:0008006" key="4">
    <source>
        <dbReference type="Google" id="ProtNLM"/>
    </source>
</evidence>
<reference evidence="2" key="2">
    <citation type="submission" date="2020-05" db="UniProtKB">
        <authorList>
            <consortium name="EnsemblMetazoa"/>
        </authorList>
    </citation>
    <scope>IDENTIFICATION</scope>
    <source>
        <strain evidence="2">IAEA</strain>
    </source>
</reference>
<keyword evidence="3" id="KW-1185">Reference proteome</keyword>